<reference evidence="1" key="1">
    <citation type="submission" date="2020-06" db="EMBL/GenBank/DDBJ databases">
        <authorList>
            <person name="Li T."/>
            <person name="Hu X."/>
            <person name="Zhang T."/>
            <person name="Song X."/>
            <person name="Zhang H."/>
            <person name="Dai N."/>
            <person name="Sheng W."/>
            <person name="Hou X."/>
            <person name="Wei L."/>
        </authorList>
    </citation>
    <scope>NUCLEOTIDE SEQUENCE</scope>
    <source>
        <strain evidence="1">G01</strain>
        <tissue evidence="1">Leaf</tissue>
    </source>
</reference>
<dbReference type="AlphaFoldDB" id="A0AAW2NKN1"/>
<protein>
    <submittedName>
        <fullName evidence="1">Uncharacterized protein</fullName>
    </submittedName>
</protein>
<name>A0AAW2NKN1_9LAMI</name>
<evidence type="ECO:0000313" key="1">
    <source>
        <dbReference type="EMBL" id="KAL0343557.1"/>
    </source>
</evidence>
<comment type="caution">
    <text evidence="1">The sequence shown here is derived from an EMBL/GenBank/DDBJ whole genome shotgun (WGS) entry which is preliminary data.</text>
</comment>
<accession>A0AAW2NKN1</accession>
<proteinExistence type="predicted"/>
<sequence length="113" mass="11010">MLFARTTRVSAKKPTILTTAATPPAFRPPEFLDIASDVILDGVDLAVGFSVDREGSGEAGRLPFVVALLEGSGGYRKGAEGRGGGGAVEAGGGLLVGGIGGELIGVGGNAGGG</sequence>
<reference evidence="1" key="2">
    <citation type="journal article" date="2024" name="Plant">
        <title>Genomic evolution and insights into agronomic trait innovations of Sesamum species.</title>
        <authorList>
            <person name="Miao H."/>
            <person name="Wang L."/>
            <person name="Qu L."/>
            <person name="Liu H."/>
            <person name="Sun Y."/>
            <person name="Le M."/>
            <person name="Wang Q."/>
            <person name="Wei S."/>
            <person name="Zheng Y."/>
            <person name="Lin W."/>
            <person name="Duan Y."/>
            <person name="Cao H."/>
            <person name="Xiong S."/>
            <person name="Wang X."/>
            <person name="Wei L."/>
            <person name="Li C."/>
            <person name="Ma Q."/>
            <person name="Ju M."/>
            <person name="Zhao R."/>
            <person name="Li G."/>
            <person name="Mu C."/>
            <person name="Tian Q."/>
            <person name="Mei H."/>
            <person name="Zhang T."/>
            <person name="Gao T."/>
            <person name="Zhang H."/>
        </authorList>
    </citation>
    <scope>NUCLEOTIDE SEQUENCE</scope>
    <source>
        <strain evidence="1">G01</strain>
    </source>
</reference>
<dbReference type="EMBL" id="JACGWK010000007">
    <property type="protein sequence ID" value="KAL0343557.1"/>
    <property type="molecule type" value="Genomic_DNA"/>
</dbReference>
<organism evidence="1">
    <name type="scientific">Sesamum angustifolium</name>
    <dbReference type="NCBI Taxonomy" id="2727405"/>
    <lineage>
        <taxon>Eukaryota</taxon>
        <taxon>Viridiplantae</taxon>
        <taxon>Streptophyta</taxon>
        <taxon>Embryophyta</taxon>
        <taxon>Tracheophyta</taxon>
        <taxon>Spermatophyta</taxon>
        <taxon>Magnoliopsida</taxon>
        <taxon>eudicotyledons</taxon>
        <taxon>Gunneridae</taxon>
        <taxon>Pentapetalae</taxon>
        <taxon>asterids</taxon>
        <taxon>lamiids</taxon>
        <taxon>Lamiales</taxon>
        <taxon>Pedaliaceae</taxon>
        <taxon>Sesamum</taxon>
    </lineage>
</organism>
<gene>
    <name evidence="1" type="ORF">Sangu_1243100</name>
</gene>